<dbReference type="OrthoDB" id="33973at2"/>
<dbReference type="InterPro" id="IPR051448">
    <property type="entry name" value="CdaR-like_regulators"/>
</dbReference>
<evidence type="ECO:0000259" key="3">
    <source>
        <dbReference type="Pfam" id="PF13556"/>
    </source>
</evidence>
<dbReference type="InterPro" id="IPR025751">
    <property type="entry name" value="RsbRD_N_dom"/>
</dbReference>
<keyword evidence="7" id="KW-1185">Reference proteome</keyword>
<dbReference type="Gene3D" id="1.10.10.2840">
    <property type="entry name" value="PucR C-terminal helix-turn-helix domain"/>
    <property type="match status" value="1"/>
</dbReference>
<dbReference type="InterPro" id="IPR042070">
    <property type="entry name" value="PucR_C-HTH_sf"/>
</dbReference>
<dbReference type="InterPro" id="IPR025736">
    <property type="entry name" value="PucR_C-HTH_dom"/>
</dbReference>
<feature type="region of interest" description="Disordered" evidence="2">
    <location>
        <begin position="64"/>
        <end position="86"/>
    </location>
</feature>
<dbReference type="AlphaFoldDB" id="A0A1N7GZ52"/>
<dbReference type="EMBL" id="FTNT01000010">
    <property type="protein sequence ID" value="SIS17865.1"/>
    <property type="molecule type" value="Genomic_DNA"/>
</dbReference>
<organism evidence="6 7">
    <name type="scientific">Williamsia sterculiae</name>
    <dbReference type="NCBI Taxonomy" id="1344003"/>
    <lineage>
        <taxon>Bacteria</taxon>
        <taxon>Bacillati</taxon>
        <taxon>Actinomycetota</taxon>
        <taxon>Actinomycetes</taxon>
        <taxon>Mycobacteriales</taxon>
        <taxon>Nocardiaceae</taxon>
        <taxon>Williamsia</taxon>
    </lineage>
</organism>
<dbReference type="Pfam" id="PF14361">
    <property type="entry name" value="RsbRD_N"/>
    <property type="match status" value="1"/>
</dbReference>
<protein>
    <submittedName>
        <fullName evidence="6">PucR C-terminal helix-turn-helix domain-containing protein</fullName>
    </submittedName>
</protein>
<dbReference type="STRING" id="1344003.SAMN05445060_3318"/>
<evidence type="ECO:0000259" key="4">
    <source>
        <dbReference type="Pfam" id="PF14361"/>
    </source>
</evidence>
<comment type="similarity">
    <text evidence="1">Belongs to the CdaR family.</text>
</comment>
<dbReference type="RefSeq" id="WP_076481652.1">
    <property type="nucleotide sequence ID" value="NZ_FTNT01000010.1"/>
</dbReference>
<feature type="domain" description="CdaR GGDEF-like" evidence="5">
    <location>
        <begin position="178"/>
        <end position="282"/>
    </location>
</feature>
<evidence type="ECO:0000313" key="7">
    <source>
        <dbReference type="Proteomes" id="UP000186218"/>
    </source>
</evidence>
<feature type="domain" description="RsbT co-antagonist protein RsbRD N-terminal" evidence="4">
    <location>
        <begin position="25"/>
        <end position="162"/>
    </location>
</feature>
<reference evidence="6 7" key="1">
    <citation type="submission" date="2017-01" db="EMBL/GenBank/DDBJ databases">
        <authorList>
            <person name="Mah S.A."/>
            <person name="Swanson W.J."/>
            <person name="Moy G.W."/>
            <person name="Vacquier V.D."/>
        </authorList>
    </citation>
    <scope>NUCLEOTIDE SEQUENCE [LARGE SCALE GENOMIC DNA]</scope>
    <source>
        <strain evidence="6 7">CPCC 203464</strain>
    </source>
</reference>
<dbReference type="Proteomes" id="UP000186218">
    <property type="component" value="Unassembled WGS sequence"/>
</dbReference>
<evidence type="ECO:0000313" key="6">
    <source>
        <dbReference type="EMBL" id="SIS17865.1"/>
    </source>
</evidence>
<dbReference type="PANTHER" id="PTHR33744">
    <property type="entry name" value="CARBOHYDRATE DIACID REGULATOR"/>
    <property type="match status" value="1"/>
</dbReference>
<proteinExistence type="inferred from homology"/>
<evidence type="ECO:0000259" key="5">
    <source>
        <dbReference type="Pfam" id="PF17853"/>
    </source>
</evidence>
<accession>A0A1N7GZ52</accession>
<dbReference type="Pfam" id="PF13556">
    <property type="entry name" value="HTH_30"/>
    <property type="match status" value="1"/>
</dbReference>
<name>A0A1N7GZ52_9NOCA</name>
<sequence>MPEPTPPVLTAMTREVVRRVAEVLPALTDRVLDRMLTDIPLYGSGAAGDRAAVRGRLAANLSSAVQSLDSRSHDPGPAAETGRERAQQEAALADVLGAYRLAFTELWDELVRASHLPPAVPAAALVDLSSAIFWLHNAESDALMNAFRDETHQILLTRERERAALVDVLVTQDVGTGTLLHVARSLRLPMEGRFVVVTGDSELGRDPMPRIASALAAVDVRSVWRLRRETSVGVLSLPERSHDAAVFDVLARHATASVGVSPVFGHLSRAPWALELALLALRQIRGETAVQQFDDNPLNILLAAAPQVSLETAHTVLGPILDLGDDQRDLLVTTVNAWVTAGGSADATAAALYCHPNTIRKRLRRVEDATGRDLRRPGDVVEVVAACRAWTQLHPRGRVD</sequence>
<dbReference type="PANTHER" id="PTHR33744:SF1">
    <property type="entry name" value="DNA-BINDING TRANSCRIPTIONAL ACTIVATOR ADER"/>
    <property type="match status" value="1"/>
</dbReference>
<dbReference type="InterPro" id="IPR041522">
    <property type="entry name" value="CdaR_GGDEF"/>
</dbReference>
<evidence type="ECO:0000256" key="1">
    <source>
        <dbReference type="ARBA" id="ARBA00006754"/>
    </source>
</evidence>
<feature type="domain" description="PucR C-terminal helix-turn-helix" evidence="3">
    <location>
        <begin position="331"/>
        <end position="389"/>
    </location>
</feature>
<dbReference type="Pfam" id="PF17853">
    <property type="entry name" value="GGDEF_2"/>
    <property type="match status" value="1"/>
</dbReference>
<evidence type="ECO:0000256" key="2">
    <source>
        <dbReference type="SAM" id="MobiDB-lite"/>
    </source>
</evidence>
<gene>
    <name evidence="6" type="ORF">SAMN05445060_3318</name>
</gene>